<proteinExistence type="predicted"/>
<evidence type="ECO:0000313" key="3">
    <source>
        <dbReference type="WBParaSite" id="MhA1_Contig1718.frz3.gene2"/>
    </source>
</evidence>
<feature type="region of interest" description="Disordered" evidence="1">
    <location>
        <begin position="42"/>
        <end position="80"/>
    </location>
</feature>
<dbReference type="Proteomes" id="UP000095281">
    <property type="component" value="Unplaced"/>
</dbReference>
<organism evidence="2 3">
    <name type="scientific">Meloidogyne hapla</name>
    <name type="common">Root-knot nematode worm</name>
    <dbReference type="NCBI Taxonomy" id="6305"/>
    <lineage>
        <taxon>Eukaryota</taxon>
        <taxon>Metazoa</taxon>
        <taxon>Ecdysozoa</taxon>
        <taxon>Nematoda</taxon>
        <taxon>Chromadorea</taxon>
        <taxon>Rhabditida</taxon>
        <taxon>Tylenchina</taxon>
        <taxon>Tylenchomorpha</taxon>
        <taxon>Tylenchoidea</taxon>
        <taxon>Meloidogynidae</taxon>
        <taxon>Meloidogyninae</taxon>
        <taxon>Meloidogyne</taxon>
    </lineage>
</organism>
<keyword evidence="2" id="KW-1185">Reference proteome</keyword>
<evidence type="ECO:0000256" key="1">
    <source>
        <dbReference type="SAM" id="MobiDB-lite"/>
    </source>
</evidence>
<sequence>MLLAIITMRNLTSFKKTHGEHLPCRTGPERCRRCINHVEHVQHDDSLPSTSPEMSNTVSPLHLPCPKGRRNPSASHTRRT</sequence>
<accession>A0A1I8B940</accession>
<dbReference type="AlphaFoldDB" id="A0A1I8B940"/>
<name>A0A1I8B940_MELHA</name>
<evidence type="ECO:0000313" key="2">
    <source>
        <dbReference type="Proteomes" id="UP000095281"/>
    </source>
</evidence>
<dbReference type="WBParaSite" id="MhA1_Contig1718.frz3.gene2">
    <property type="protein sequence ID" value="MhA1_Contig1718.frz3.gene2"/>
    <property type="gene ID" value="MhA1_Contig1718.frz3.gene2"/>
</dbReference>
<feature type="compositionally biased region" description="Polar residues" evidence="1">
    <location>
        <begin position="47"/>
        <end position="59"/>
    </location>
</feature>
<reference evidence="3" key="1">
    <citation type="submission" date="2016-11" db="UniProtKB">
        <authorList>
            <consortium name="WormBaseParasite"/>
        </authorList>
    </citation>
    <scope>IDENTIFICATION</scope>
</reference>
<protein>
    <submittedName>
        <fullName evidence="3">Secreted protein</fullName>
    </submittedName>
</protein>